<sequence>MTLLRDDENRELKDEREILENISQYYTNLYAQPAISRTKLQEQESVLTLVDRLVTEEENGRLLEIPEAAELEEVLNPVKSVLIPFALENPPTWIQETGCQILGQEQFITYLGCRFGVESVKKERTKDLTTKIQKALGKWANRFLTWASRVLLLQHVLRAIPVYQFLGQPYTKANAGTDGKWIPIARELKACGFQLNLTQMEALDTFQQWLQSVQIGPQKLENSPSWRWSGAEEKWNGWIQPSKVLHKMFTAEEVTDDLSNKWSEGDFALTWSKRWRKLWEKGGLPQIKLWTWKLLRHAFFMGEQAAKMCVAEDTCCRFKERAETVHHLFYECRLSQRHLHLLQDTTLEYGVSFRVPNGFLETIDEALCTKKRGDPLIYILYSLTNSIWKDRNAFVFHNKQQQTPLYASLEQARIELQGSCNRNCSESCWQQGTSALA</sequence>
<dbReference type="Proteomes" id="UP001605036">
    <property type="component" value="Unassembled WGS sequence"/>
</dbReference>
<dbReference type="EMBL" id="JBHFFA010000006">
    <property type="protein sequence ID" value="KAL2621007.1"/>
    <property type="molecule type" value="Genomic_DNA"/>
</dbReference>
<evidence type="ECO:0000313" key="3">
    <source>
        <dbReference type="Proteomes" id="UP001605036"/>
    </source>
</evidence>
<dbReference type="Pfam" id="PF13966">
    <property type="entry name" value="zf-RVT"/>
    <property type="match status" value="1"/>
</dbReference>
<accession>A0ABD1Y5L3</accession>
<proteinExistence type="predicted"/>
<dbReference type="InterPro" id="IPR026960">
    <property type="entry name" value="RVT-Znf"/>
</dbReference>
<dbReference type="PANTHER" id="PTHR33116">
    <property type="entry name" value="REVERSE TRANSCRIPTASE ZINC-BINDING DOMAIN-CONTAINING PROTEIN-RELATED-RELATED"/>
    <property type="match status" value="1"/>
</dbReference>
<dbReference type="PANTHER" id="PTHR33116:SF78">
    <property type="entry name" value="OS12G0587133 PROTEIN"/>
    <property type="match status" value="1"/>
</dbReference>
<evidence type="ECO:0000259" key="1">
    <source>
        <dbReference type="Pfam" id="PF13966"/>
    </source>
</evidence>
<feature type="domain" description="Reverse transcriptase zinc-binding" evidence="1">
    <location>
        <begin position="273"/>
        <end position="336"/>
    </location>
</feature>
<name>A0ABD1Y5L3_9MARC</name>
<keyword evidence="3" id="KW-1185">Reference proteome</keyword>
<dbReference type="AlphaFoldDB" id="A0ABD1Y5L3"/>
<comment type="caution">
    <text evidence="2">The sequence shown here is derived from an EMBL/GenBank/DDBJ whole genome shotgun (WGS) entry which is preliminary data.</text>
</comment>
<protein>
    <recommendedName>
        <fullName evidence="1">Reverse transcriptase zinc-binding domain-containing protein</fullName>
    </recommendedName>
</protein>
<evidence type="ECO:0000313" key="2">
    <source>
        <dbReference type="EMBL" id="KAL2621007.1"/>
    </source>
</evidence>
<reference evidence="2 3" key="1">
    <citation type="submission" date="2024-09" db="EMBL/GenBank/DDBJ databases">
        <title>Chromosome-scale assembly of Riccia fluitans.</title>
        <authorList>
            <person name="Paukszto L."/>
            <person name="Sawicki J."/>
            <person name="Karawczyk K."/>
            <person name="Piernik-Szablinska J."/>
            <person name="Szczecinska M."/>
            <person name="Mazdziarz M."/>
        </authorList>
    </citation>
    <scope>NUCLEOTIDE SEQUENCE [LARGE SCALE GENOMIC DNA]</scope>
    <source>
        <strain evidence="2">Rf_01</strain>
        <tissue evidence="2">Aerial parts of the thallus</tissue>
    </source>
</reference>
<organism evidence="2 3">
    <name type="scientific">Riccia fluitans</name>
    <dbReference type="NCBI Taxonomy" id="41844"/>
    <lineage>
        <taxon>Eukaryota</taxon>
        <taxon>Viridiplantae</taxon>
        <taxon>Streptophyta</taxon>
        <taxon>Embryophyta</taxon>
        <taxon>Marchantiophyta</taxon>
        <taxon>Marchantiopsida</taxon>
        <taxon>Marchantiidae</taxon>
        <taxon>Marchantiales</taxon>
        <taxon>Ricciaceae</taxon>
        <taxon>Riccia</taxon>
    </lineage>
</organism>
<gene>
    <name evidence="2" type="ORF">R1flu_001212</name>
</gene>